<dbReference type="STRING" id="1397694.GCA_000702585_02053"/>
<organism evidence="1 2">
    <name type="scientific">Exiguobacterium aurantiacum</name>
    <dbReference type="NCBI Taxonomy" id="33987"/>
    <lineage>
        <taxon>Bacteria</taxon>
        <taxon>Bacillati</taxon>
        <taxon>Bacillota</taxon>
        <taxon>Bacilli</taxon>
        <taxon>Bacillales</taxon>
        <taxon>Bacillales Family XII. Incertae Sedis</taxon>
        <taxon>Exiguobacterium</taxon>
    </lineage>
</organism>
<evidence type="ECO:0000313" key="2">
    <source>
        <dbReference type="Proteomes" id="UP000254060"/>
    </source>
</evidence>
<dbReference type="InterPro" id="IPR035406">
    <property type="entry name" value="DUF5412"/>
</dbReference>
<dbReference type="Pfam" id="PF17428">
    <property type="entry name" value="DUF5412"/>
    <property type="match status" value="1"/>
</dbReference>
<name>A0A377FTP4_9BACL</name>
<accession>A0A377FTP4</accession>
<protein>
    <submittedName>
        <fullName evidence="1">Uncharacterized protein</fullName>
    </submittedName>
</protein>
<dbReference type="EMBL" id="UGGP01000001">
    <property type="protein sequence ID" value="STO08187.1"/>
    <property type="molecule type" value="Genomic_DNA"/>
</dbReference>
<evidence type="ECO:0000313" key="1">
    <source>
        <dbReference type="EMBL" id="STO08187.1"/>
    </source>
</evidence>
<dbReference type="AlphaFoldDB" id="A0A377FTP4"/>
<dbReference type="Proteomes" id="UP000254060">
    <property type="component" value="Unassembled WGS sequence"/>
</dbReference>
<gene>
    <name evidence="1" type="ORF">NCTC13163_01556</name>
</gene>
<proteinExistence type="predicted"/>
<sequence>MFFYRTSGGATTDFAMLGEIEHGGSTERERIFWDYPCEEVTVLWEEGLVTINDVTLDPVREVYDVRYGTYERVRDD</sequence>
<reference evidence="1 2" key="1">
    <citation type="submission" date="2018-06" db="EMBL/GenBank/DDBJ databases">
        <authorList>
            <consortium name="Pathogen Informatics"/>
            <person name="Doyle S."/>
        </authorList>
    </citation>
    <scope>NUCLEOTIDE SEQUENCE [LARGE SCALE GENOMIC DNA]</scope>
    <source>
        <strain evidence="1 2">NCTC13163</strain>
    </source>
</reference>